<reference evidence="11" key="1">
    <citation type="journal article" date="2020" name="Stud. Mycol.">
        <title>101 Dothideomycetes genomes: a test case for predicting lifestyles and emergence of pathogens.</title>
        <authorList>
            <person name="Haridas S."/>
            <person name="Albert R."/>
            <person name="Binder M."/>
            <person name="Bloem J."/>
            <person name="Labutti K."/>
            <person name="Salamov A."/>
            <person name="Andreopoulos B."/>
            <person name="Baker S."/>
            <person name="Barry K."/>
            <person name="Bills G."/>
            <person name="Bluhm B."/>
            <person name="Cannon C."/>
            <person name="Castanera R."/>
            <person name="Culley D."/>
            <person name="Daum C."/>
            <person name="Ezra D."/>
            <person name="Gonzalez J."/>
            <person name="Henrissat B."/>
            <person name="Kuo A."/>
            <person name="Liang C."/>
            <person name="Lipzen A."/>
            <person name="Lutzoni F."/>
            <person name="Magnuson J."/>
            <person name="Mondo S."/>
            <person name="Nolan M."/>
            <person name="Ohm R."/>
            <person name="Pangilinan J."/>
            <person name="Park H.-J."/>
            <person name="Ramirez L."/>
            <person name="Alfaro M."/>
            <person name="Sun H."/>
            <person name="Tritt A."/>
            <person name="Yoshinaga Y."/>
            <person name="Zwiers L.-H."/>
            <person name="Turgeon B."/>
            <person name="Goodwin S."/>
            <person name="Spatafora J."/>
            <person name="Crous P."/>
            <person name="Grigoriev I."/>
        </authorList>
    </citation>
    <scope>NUCLEOTIDE SEQUENCE</scope>
    <source>
        <strain evidence="11">CBS 113389</strain>
    </source>
</reference>
<dbReference type="PROSITE" id="PS00086">
    <property type="entry name" value="CYTOCHROME_P450"/>
    <property type="match status" value="1"/>
</dbReference>
<keyword evidence="10" id="KW-1133">Transmembrane helix</keyword>
<dbReference type="GO" id="GO:0004497">
    <property type="term" value="F:monooxygenase activity"/>
    <property type="evidence" value="ECO:0007669"/>
    <property type="project" value="UniProtKB-KW"/>
</dbReference>
<dbReference type="RefSeq" id="XP_033591795.1">
    <property type="nucleotide sequence ID" value="XM_033730838.1"/>
</dbReference>
<evidence type="ECO:0000313" key="11">
    <source>
        <dbReference type="EMBL" id="KAF2485226.1"/>
    </source>
</evidence>
<keyword evidence="5 9" id="KW-0560">Oxidoreductase</keyword>
<dbReference type="AlphaFoldDB" id="A0A6A6PZQ2"/>
<accession>A0A6A6PZQ2</accession>
<dbReference type="InterPro" id="IPR001128">
    <property type="entry name" value="Cyt_P450"/>
</dbReference>
<dbReference type="SUPFAM" id="SSF48264">
    <property type="entry name" value="Cytochrome P450"/>
    <property type="match status" value="1"/>
</dbReference>
<dbReference type="PRINTS" id="PR00465">
    <property type="entry name" value="EP450IV"/>
</dbReference>
<dbReference type="GO" id="GO:0020037">
    <property type="term" value="F:heme binding"/>
    <property type="evidence" value="ECO:0007669"/>
    <property type="project" value="InterPro"/>
</dbReference>
<evidence type="ECO:0000256" key="7">
    <source>
        <dbReference type="ARBA" id="ARBA00023033"/>
    </source>
</evidence>
<dbReference type="GO" id="GO:0016705">
    <property type="term" value="F:oxidoreductase activity, acting on paired donors, with incorporation or reduction of molecular oxygen"/>
    <property type="evidence" value="ECO:0007669"/>
    <property type="project" value="InterPro"/>
</dbReference>
<dbReference type="GO" id="GO:0005506">
    <property type="term" value="F:iron ion binding"/>
    <property type="evidence" value="ECO:0007669"/>
    <property type="project" value="InterPro"/>
</dbReference>
<evidence type="ECO:0000256" key="3">
    <source>
        <dbReference type="ARBA" id="ARBA00022617"/>
    </source>
</evidence>
<dbReference type="PANTHER" id="PTHR46206">
    <property type="entry name" value="CYTOCHROME P450"/>
    <property type="match status" value="1"/>
</dbReference>
<dbReference type="InterPro" id="IPR002403">
    <property type="entry name" value="Cyt_P450_E_grp-IV"/>
</dbReference>
<dbReference type="InterPro" id="IPR017972">
    <property type="entry name" value="Cyt_P450_CS"/>
</dbReference>
<dbReference type="EMBL" id="MU001633">
    <property type="protein sequence ID" value="KAF2485226.1"/>
    <property type="molecule type" value="Genomic_DNA"/>
</dbReference>
<evidence type="ECO:0000256" key="6">
    <source>
        <dbReference type="ARBA" id="ARBA00023004"/>
    </source>
</evidence>
<evidence type="ECO:0000256" key="1">
    <source>
        <dbReference type="ARBA" id="ARBA00001971"/>
    </source>
</evidence>
<feature type="binding site" description="axial binding residue" evidence="8">
    <location>
        <position position="495"/>
    </location>
    <ligand>
        <name>heme</name>
        <dbReference type="ChEBI" id="CHEBI:30413"/>
    </ligand>
    <ligandPart>
        <name>Fe</name>
        <dbReference type="ChEBI" id="CHEBI:18248"/>
    </ligandPart>
</feature>
<evidence type="ECO:0000256" key="2">
    <source>
        <dbReference type="ARBA" id="ARBA00010617"/>
    </source>
</evidence>
<dbReference type="PANTHER" id="PTHR46206:SF1">
    <property type="entry name" value="P450, PUTATIVE (EUROFUNG)-RELATED"/>
    <property type="match status" value="1"/>
</dbReference>
<sequence>MDSSNVTYTTTTYAVDEPTGKVKILQYAILPFVAYLLYSFFAVPQSTLNRFLQSTGWGGKREGWFPDLRARIASVKNTRAMVNDGYARWNKSHKPFLMSRLIGSPILVLPPDTVHAMLQKPDDEVDIKLFLKQALQSYHTGFLATMENDFHFDVIRHQLTRKLPLLTAAVYEELIMAFEDQWGTDRAEWKKVPVYGTIMKITSRAANRIFCGPDLCRNAEFLEACREFTQELFKAGALLNMVPAFLRSVVAPFLVVKKDKQLKIAKRHLFPVIKQRLEELRNGAPHGQTNDGIQWILEESFKYGPEQQDMDLLALRVVILNMVAIHTTSITITNSILDLYSSPHTEEFVEGLQEEVERVLARNGGEFTKVAVNDLLRVDSAIKESMRVSSLGSISVNRTVVAKDGIDLPNGIHVPPGVHIAAASAAIHRDSAFYPEPDKYEAFRFSAPREQELKQKALRAAAKDTEQADSQPLKNQSLINTQDTFLSFGHGRHACPGRFFASQELKLMLAHIVTHYDIKPFKKRPETIQFGSAGMPDPTFEVELRMK</sequence>
<evidence type="ECO:0000256" key="10">
    <source>
        <dbReference type="SAM" id="Phobius"/>
    </source>
</evidence>
<evidence type="ECO:0000313" key="12">
    <source>
        <dbReference type="Proteomes" id="UP000799767"/>
    </source>
</evidence>
<evidence type="ECO:0000256" key="8">
    <source>
        <dbReference type="PIRSR" id="PIRSR602403-1"/>
    </source>
</evidence>
<keyword evidence="7 9" id="KW-0503">Monooxygenase</keyword>
<evidence type="ECO:0000256" key="4">
    <source>
        <dbReference type="ARBA" id="ARBA00022723"/>
    </source>
</evidence>
<name>A0A6A6PZQ2_9PEZI</name>
<evidence type="ECO:0000256" key="5">
    <source>
        <dbReference type="ARBA" id="ARBA00023002"/>
    </source>
</evidence>
<evidence type="ECO:0000256" key="9">
    <source>
        <dbReference type="RuleBase" id="RU000461"/>
    </source>
</evidence>
<keyword evidence="10" id="KW-0472">Membrane</keyword>
<protein>
    <submittedName>
        <fullName evidence="11">Putative P450 monooxygenase</fullName>
    </submittedName>
</protein>
<dbReference type="Gene3D" id="1.10.630.10">
    <property type="entry name" value="Cytochrome P450"/>
    <property type="match status" value="1"/>
</dbReference>
<feature type="transmembrane region" description="Helical" evidence="10">
    <location>
        <begin position="24"/>
        <end position="43"/>
    </location>
</feature>
<proteinExistence type="inferred from homology"/>
<keyword evidence="12" id="KW-1185">Reference proteome</keyword>
<dbReference type="OrthoDB" id="1844152at2759"/>
<gene>
    <name evidence="11" type="ORF">BDY17DRAFT_247648</name>
</gene>
<comment type="cofactor">
    <cofactor evidence="1 8">
        <name>heme</name>
        <dbReference type="ChEBI" id="CHEBI:30413"/>
    </cofactor>
</comment>
<organism evidence="11 12">
    <name type="scientific">Neohortaea acidophila</name>
    <dbReference type="NCBI Taxonomy" id="245834"/>
    <lineage>
        <taxon>Eukaryota</taxon>
        <taxon>Fungi</taxon>
        <taxon>Dikarya</taxon>
        <taxon>Ascomycota</taxon>
        <taxon>Pezizomycotina</taxon>
        <taxon>Dothideomycetes</taxon>
        <taxon>Dothideomycetidae</taxon>
        <taxon>Mycosphaerellales</taxon>
        <taxon>Teratosphaeriaceae</taxon>
        <taxon>Neohortaea</taxon>
    </lineage>
</organism>
<comment type="similarity">
    <text evidence="2 9">Belongs to the cytochrome P450 family.</text>
</comment>
<dbReference type="Proteomes" id="UP000799767">
    <property type="component" value="Unassembled WGS sequence"/>
</dbReference>
<dbReference type="GeneID" id="54471840"/>
<keyword evidence="3 8" id="KW-0349">Heme</keyword>
<keyword evidence="6 8" id="KW-0408">Iron</keyword>
<dbReference type="InterPro" id="IPR036396">
    <property type="entry name" value="Cyt_P450_sf"/>
</dbReference>
<keyword evidence="4 8" id="KW-0479">Metal-binding</keyword>
<keyword evidence="10" id="KW-0812">Transmembrane</keyword>
<dbReference type="CDD" id="cd11041">
    <property type="entry name" value="CYP503A1-like"/>
    <property type="match status" value="1"/>
</dbReference>
<dbReference type="Pfam" id="PF00067">
    <property type="entry name" value="p450"/>
    <property type="match status" value="1"/>
</dbReference>